<comment type="caution">
    <text evidence="2">The sequence shown here is derived from an EMBL/GenBank/DDBJ whole genome shotgun (WGS) entry which is preliminary data.</text>
</comment>
<organism evidence="2">
    <name type="scientific">mine drainage metagenome</name>
    <dbReference type="NCBI Taxonomy" id="410659"/>
    <lineage>
        <taxon>unclassified sequences</taxon>
        <taxon>metagenomes</taxon>
        <taxon>ecological metagenomes</taxon>
    </lineage>
</organism>
<evidence type="ECO:0000256" key="1">
    <source>
        <dbReference type="SAM" id="MobiDB-lite"/>
    </source>
</evidence>
<gene>
    <name evidence="2" type="ORF">CARN3_0367</name>
</gene>
<name>E6PWY7_9ZZZZ</name>
<dbReference type="EMBL" id="CABN01000015">
    <property type="protein sequence ID" value="CBH99446.1"/>
    <property type="molecule type" value="Genomic_DNA"/>
</dbReference>
<evidence type="ECO:0000313" key="2">
    <source>
        <dbReference type="EMBL" id="CBH99446.1"/>
    </source>
</evidence>
<feature type="region of interest" description="Disordered" evidence="1">
    <location>
        <begin position="450"/>
        <end position="469"/>
    </location>
</feature>
<dbReference type="AlphaFoldDB" id="E6PWY7"/>
<accession>E6PWY7</accession>
<proteinExistence type="predicted"/>
<evidence type="ECO:0008006" key="3">
    <source>
        <dbReference type="Google" id="ProtNLM"/>
    </source>
</evidence>
<protein>
    <recommendedName>
        <fullName evidence="3">PD-(D/E)XK nuclease superfamily protein</fullName>
    </recommendedName>
</protein>
<reference evidence="2" key="1">
    <citation type="submission" date="2009-10" db="EMBL/GenBank/DDBJ databases">
        <title>Diversity of trophic interactions inside an arsenic-rich microbial ecosystem.</title>
        <authorList>
            <person name="Bertin P.N."/>
            <person name="Heinrich-Salmeron A."/>
            <person name="Pelletier E."/>
            <person name="Goulhen-Chollet F."/>
            <person name="Arsene-Ploetze F."/>
            <person name="Gallien S."/>
            <person name="Calteau A."/>
            <person name="Vallenet D."/>
            <person name="Casiot C."/>
            <person name="Chane-Woon-Ming B."/>
            <person name="Giloteaux L."/>
            <person name="Barakat M."/>
            <person name="Bonnefoy V."/>
            <person name="Bruneel O."/>
            <person name="Chandler M."/>
            <person name="Cleiss J."/>
            <person name="Duran R."/>
            <person name="Elbaz-Poulichet F."/>
            <person name="Fonknechten N."/>
            <person name="Lauga B."/>
            <person name="Mornico D."/>
            <person name="Ortet P."/>
            <person name="Schaeffer C."/>
            <person name="Siguier P."/>
            <person name="Alexander Thil Smith A."/>
            <person name="Van Dorsselaer A."/>
            <person name="Weissenbach J."/>
            <person name="Medigue C."/>
            <person name="Le Paslier D."/>
        </authorList>
    </citation>
    <scope>NUCLEOTIDE SEQUENCE</scope>
</reference>
<sequence>MSSSPDYGRLSDALMHWSEFHEFVRSKPHSWDAADLLLESAKKLDVYAQERLKDALICSAEALSPLGEPLNLNMGKHRWLSSDREESYSDWLAWILQGFNGTEILDRFGISDETSSWSGKIGVRREVWSKDKHSRTDIEVLFGERDLLIIEVKVQIPGSELQPELERFERASREYVGHRFLILLGIEEPAPEVQLSGFVFVDWRTLCQRLRQYACRLKAIESELLRAAAILIFCGAVEQNLFGFSLKPRLFHAAATVDYLCEWGGVMMNNEKSDKKKDFLIKGARTYIDVDDAMTEFRRLVQDQCLEVVKKRLDDLNYACGMDWKQYQVKNYLERKDDYFYCGKQLAVGGLGGVYFCLRIKRDGNNVLSLASVFLYRKNRNLASELWHNFTPTSGTSCSGHYNLFFERHMLAENIPDFAIHLDEAINDFNEFIHNNGGLKKYRVSGSIDDDPDLNSEALDSTSEHADSE</sequence>